<proteinExistence type="predicted"/>
<dbReference type="Proteomes" id="UP000887580">
    <property type="component" value="Unplaced"/>
</dbReference>
<sequence>MFRNFCIIAKSFTKRQTYLKNSILFHRILSNSTAATATKKMAENVQKDFYILPNDTPVVPLNCTEAFENLTDQEKKYAHRIGKACAEGSIISFFQVSAESPAMFAILHQIFTHETAEEVKARALASGWNEDEFTAFLVYAASFLANCGNYKSFGDTKFIPNVDQTKLTKLFEGSKAFSKNSKLQNAWKTIEDRIFSLDPKHLGLNFGNAGVTTYLSPNITVDDTNLVDKFFKSKHMEAWNSRLFKVEENGKTVYTVRLGAIQDSKILEEEFEGVKIVVQAGDYSPLLANVNKELEKAVEFAANDNQKQMIRKYIEHFKSGSLDAHKDASRFWVKDCGPVVESYIGFIENYRDPAGTRAEFEGFVSCVNKETSKKFQTLVSRAEELLTRLPWGAEYEKDKFLKPDFTALEVVYFGGSGIPAGINIPNYDEIRQNEGFKNVSLGNVISAIPKQKVEFLSAEDEAMFKKYFKESFEVQVGLHELLGHGSGKLFQQDGEKLNFDKTKVKHLITGEPVTWYDKGETWSSKFGQLGNAYEECRAEAVGYYLCCYPDILQIFGFEGQVAEDVKYTNWLNEIRAGLVCLEFYQADTKKWGQAHSWARYVLLRVALAAGQGFVSIEECVDENGKPDLKFSLDRTKIDSVGKPAIGDFLKLLQVYKSTGDFAGGSKLFNEWGAVDSKAARWREIVIARRKPRRIFVQSNTVLTNDNVELKNYESTHTGVIQSFVERYQSVEEILNLWEKDAKIFGL</sequence>
<dbReference type="WBParaSite" id="PS1159_v2.g5062.t1">
    <property type="protein sequence ID" value="PS1159_v2.g5062.t1"/>
    <property type="gene ID" value="PS1159_v2.g5062"/>
</dbReference>
<protein>
    <submittedName>
        <fullName evidence="2">Dipeptidyl peptidase 3</fullName>
    </submittedName>
</protein>
<accession>A0AC35GGV9</accession>
<evidence type="ECO:0000313" key="1">
    <source>
        <dbReference type="Proteomes" id="UP000887580"/>
    </source>
</evidence>
<organism evidence="1 2">
    <name type="scientific">Panagrolaimus sp. PS1159</name>
    <dbReference type="NCBI Taxonomy" id="55785"/>
    <lineage>
        <taxon>Eukaryota</taxon>
        <taxon>Metazoa</taxon>
        <taxon>Ecdysozoa</taxon>
        <taxon>Nematoda</taxon>
        <taxon>Chromadorea</taxon>
        <taxon>Rhabditida</taxon>
        <taxon>Tylenchina</taxon>
        <taxon>Panagrolaimomorpha</taxon>
        <taxon>Panagrolaimoidea</taxon>
        <taxon>Panagrolaimidae</taxon>
        <taxon>Panagrolaimus</taxon>
    </lineage>
</organism>
<name>A0AC35GGV9_9BILA</name>
<evidence type="ECO:0000313" key="2">
    <source>
        <dbReference type="WBParaSite" id="PS1159_v2.g5062.t1"/>
    </source>
</evidence>
<reference evidence="2" key="1">
    <citation type="submission" date="2022-11" db="UniProtKB">
        <authorList>
            <consortium name="WormBaseParasite"/>
        </authorList>
    </citation>
    <scope>IDENTIFICATION</scope>
</reference>